<evidence type="ECO:0000256" key="5">
    <source>
        <dbReference type="ARBA" id="ARBA00022776"/>
    </source>
</evidence>
<dbReference type="GeneID" id="101860079"/>
<feature type="region of interest" description="Disordered" evidence="11">
    <location>
        <begin position="230"/>
        <end position="249"/>
    </location>
</feature>
<evidence type="ECO:0000256" key="3">
    <source>
        <dbReference type="ARBA" id="ARBA00022454"/>
    </source>
</evidence>
<organism evidence="12 13">
    <name type="scientific">Aplysia californica</name>
    <name type="common">California sea hare</name>
    <dbReference type="NCBI Taxonomy" id="6500"/>
    <lineage>
        <taxon>Eukaryota</taxon>
        <taxon>Metazoa</taxon>
        <taxon>Spiralia</taxon>
        <taxon>Lophotrochozoa</taxon>
        <taxon>Mollusca</taxon>
        <taxon>Gastropoda</taxon>
        <taxon>Heterobranchia</taxon>
        <taxon>Euthyneura</taxon>
        <taxon>Tectipleura</taxon>
        <taxon>Aplysiida</taxon>
        <taxon>Aplysioidea</taxon>
        <taxon>Aplysiidae</taxon>
        <taxon>Aplysia</taxon>
    </lineage>
</organism>
<evidence type="ECO:0000256" key="2">
    <source>
        <dbReference type="ARBA" id="ARBA00004629"/>
    </source>
</evidence>
<keyword evidence="4" id="KW-0132">Cell division</keyword>
<evidence type="ECO:0000313" key="12">
    <source>
        <dbReference type="Proteomes" id="UP000694888"/>
    </source>
</evidence>
<evidence type="ECO:0000256" key="6">
    <source>
        <dbReference type="ARBA" id="ARBA00022838"/>
    </source>
</evidence>
<dbReference type="InterPro" id="IPR007128">
    <property type="entry name" value="PMF1/Nnf1"/>
</dbReference>
<keyword evidence="8" id="KW-0131">Cell cycle</keyword>
<keyword evidence="6" id="KW-0995">Kinetochore</keyword>
<reference evidence="13" key="1">
    <citation type="submission" date="2025-08" db="UniProtKB">
        <authorList>
            <consortium name="RefSeq"/>
        </authorList>
    </citation>
    <scope>IDENTIFICATION</scope>
</reference>
<feature type="region of interest" description="Disordered" evidence="11">
    <location>
        <begin position="1"/>
        <end position="23"/>
    </location>
</feature>
<evidence type="ECO:0000256" key="11">
    <source>
        <dbReference type="SAM" id="MobiDB-lite"/>
    </source>
</evidence>
<name>A0ABM0JFU8_APLCA</name>
<protein>
    <submittedName>
        <fullName evidence="13">Uncharacterized protein LOC101860079</fullName>
    </submittedName>
</protein>
<keyword evidence="10" id="KW-0175">Coiled coil</keyword>
<feature type="compositionally biased region" description="Basic and acidic residues" evidence="11">
    <location>
        <begin position="1"/>
        <end position="18"/>
    </location>
</feature>
<evidence type="ECO:0000256" key="9">
    <source>
        <dbReference type="ARBA" id="ARBA00023328"/>
    </source>
</evidence>
<sequence>MQPGAKDKMEVDENENRADTSICIPVGEAVDEPSFSSTYDSDKPNSHFSEKVLSASASKMQDALTKSVHRMTSRTKVLGYIKEHFQQVYRADSKNVLALYKSMMAQLEAMIMEEIEMQLGANNVHQLLADLDSLKELGTSDKIWRPSGDADEDVKGHLQEISKLEMQQLQKVLSALESQNKLLNESSKKYDDKVLQSFKQIQEDTSKWHEAASTISKDVRTKLIDANMKASSCEETNGHQRMDSVKERA</sequence>
<evidence type="ECO:0000313" key="13">
    <source>
        <dbReference type="RefSeq" id="XP_005092723.3"/>
    </source>
</evidence>
<proteinExistence type="predicted"/>
<evidence type="ECO:0000256" key="1">
    <source>
        <dbReference type="ARBA" id="ARBA00004123"/>
    </source>
</evidence>
<accession>A0ABM0JFU8</accession>
<keyword evidence="3" id="KW-0158">Chromosome</keyword>
<feature type="coiled-coil region" evidence="10">
    <location>
        <begin position="159"/>
        <end position="193"/>
    </location>
</feature>
<comment type="subcellular location">
    <subcellularLocation>
        <location evidence="2">Chromosome</location>
        <location evidence="2">Centromere</location>
        <location evidence="2">Kinetochore</location>
    </subcellularLocation>
    <subcellularLocation>
        <location evidence="1">Nucleus</location>
    </subcellularLocation>
</comment>
<dbReference type="Pfam" id="PF03980">
    <property type="entry name" value="Nnf1"/>
    <property type="match status" value="1"/>
</dbReference>
<dbReference type="Proteomes" id="UP000694888">
    <property type="component" value="Unplaced"/>
</dbReference>
<keyword evidence="12" id="KW-1185">Reference proteome</keyword>
<evidence type="ECO:0000256" key="7">
    <source>
        <dbReference type="ARBA" id="ARBA00023242"/>
    </source>
</evidence>
<keyword evidence="7" id="KW-0539">Nucleus</keyword>
<dbReference type="RefSeq" id="XP_005092723.3">
    <property type="nucleotide sequence ID" value="XM_005092666.3"/>
</dbReference>
<evidence type="ECO:0000256" key="4">
    <source>
        <dbReference type="ARBA" id="ARBA00022618"/>
    </source>
</evidence>
<feature type="compositionally biased region" description="Basic and acidic residues" evidence="11">
    <location>
        <begin position="236"/>
        <end position="249"/>
    </location>
</feature>
<evidence type="ECO:0000256" key="8">
    <source>
        <dbReference type="ARBA" id="ARBA00023306"/>
    </source>
</evidence>
<evidence type="ECO:0000256" key="10">
    <source>
        <dbReference type="SAM" id="Coils"/>
    </source>
</evidence>
<keyword evidence="5" id="KW-0498">Mitosis</keyword>
<gene>
    <name evidence="13" type="primary">LOC101860079</name>
</gene>
<keyword evidence="9" id="KW-0137">Centromere</keyword>